<dbReference type="AlphaFoldDB" id="A0A1E7DTU3"/>
<feature type="domain" description="MrpA C-terminal/MbhE" evidence="18">
    <location>
        <begin position="716"/>
        <end position="792"/>
    </location>
</feature>
<evidence type="ECO:0000313" key="20">
    <source>
        <dbReference type="Proteomes" id="UP000095658"/>
    </source>
</evidence>
<feature type="transmembrane region" description="Helical" evidence="14">
    <location>
        <begin position="135"/>
        <end position="154"/>
    </location>
</feature>
<feature type="transmembrane region" description="Helical" evidence="14">
    <location>
        <begin position="272"/>
        <end position="290"/>
    </location>
</feature>
<proteinExistence type="inferred from homology"/>
<dbReference type="InterPro" id="IPR005663">
    <property type="entry name" value="MrpA/MnhA1/PhaAB"/>
</dbReference>
<feature type="transmembrane region" description="Helical" evidence="14">
    <location>
        <begin position="112"/>
        <end position="129"/>
    </location>
</feature>
<organism evidence="19 20">
    <name type="scientific">Domibacillus iocasae</name>
    <dbReference type="NCBI Taxonomy" id="1714016"/>
    <lineage>
        <taxon>Bacteria</taxon>
        <taxon>Bacillati</taxon>
        <taxon>Bacillota</taxon>
        <taxon>Bacilli</taxon>
        <taxon>Bacillales</taxon>
        <taxon>Bacillaceae</taxon>
        <taxon>Domibacillus</taxon>
    </lineage>
</organism>
<dbReference type="GO" id="GO:1902600">
    <property type="term" value="P:proton transmembrane transport"/>
    <property type="evidence" value="ECO:0007669"/>
    <property type="project" value="UniProtKB-KW"/>
</dbReference>
<evidence type="ECO:0000256" key="9">
    <source>
        <dbReference type="ARBA" id="ARBA00023053"/>
    </source>
</evidence>
<dbReference type="InterPro" id="IPR001516">
    <property type="entry name" value="Proton_antipo_N"/>
</dbReference>
<feature type="transmembrane region" description="Helical" evidence="14">
    <location>
        <begin position="29"/>
        <end position="49"/>
    </location>
</feature>
<keyword evidence="4" id="KW-0050">Antiport</keyword>
<feature type="transmembrane region" description="Helical" evidence="14">
    <location>
        <begin position="6"/>
        <end position="22"/>
    </location>
</feature>
<feature type="transmembrane region" description="Helical" evidence="14">
    <location>
        <begin position="524"/>
        <end position="547"/>
    </location>
</feature>
<keyword evidence="5" id="KW-1003">Cell membrane</keyword>
<dbReference type="Pfam" id="PF13244">
    <property type="entry name" value="MbhD"/>
    <property type="match status" value="1"/>
</dbReference>
<dbReference type="EMBL" id="MAMP01000001">
    <property type="protein sequence ID" value="OES46502.1"/>
    <property type="molecule type" value="Genomic_DNA"/>
</dbReference>
<comment type="caution">
    <text evidence="19">The sequence shown here is derived from an EMBL/GenBank/DDBJ whole genome shotgun (WGS) entry which is preliminary data.</text>
</comment>
<feature type="transmembrane region" description="Helical" evidence="14">
    <location>
        <begin position="81"/>
        <end position="100"/>
    </location>
</feature>
<keyword evidence="3" id="KW-0813">Transport</keyword>
<dbReference type="InterPro" id="IPR046806">
    <property type="entry name" value="MrpA_C/MbhE"/>
</dbReference>
<evidence type="ECO:0000256" key="11">
    <source>
        <dbReference type="ARBA" id="ARBA00023136"/>
    </source>
</evidence>
<reference evidence="19 20" key="1">
    <citation type="submission" date="2016-06" db="EMBL/GenBank/DDBJ databases">
        <title>Domibacillus iocasae genome sequencing.</title>
        <authorList>
            <person name="Verma A."/>
            <person name="Pal Y."/>
            <person name="Ojha A.K."/>
            <person name="Krishnamurthi S."/>
        </authorList>
    </citation>
    <scope>NUCLEOTIDE SEQUENCE [LARGE SCALE GENOMIC DNA]</scope>
    <source>
        <strain evidence="19 20">DSM 29979</strain>
    </source>
</reference>
<keyword evidence="10" id="KW-0406">Ion transport</keyword>
<dbReference type="PANTHER" id="PTHR43373">
    <property type="entry name" value="NA(+)/H(+) ANTIPORTER SUBUNIT"/>
    <property type="match status" value="1"/>
</dbReference>
<feature type="transmembrane region" description="Helical" evidence="14">
    <location>
        <begin position="626"/>
        <end position="649"/>
    </location>
</feature>
<name>A0A1E7DTU3_9BACI</name>
<evidence type="ECO:0000259" key="15">
    <source>
        <dbReference type="Pfam" id="PF00361"/>
    </source>
</evidence>
<feature type="domain" description="NADH:quinone oxidoreductase/Mrp antiporter transmembrane" evidence="15">
    <location>
        <begin position="129"/>
        <end position="425"/>
    </location>
</feature>
<evidence type="ECO:0000256" key="4">
    <source>
        <dbReference type="ARBA" id="ARBA00022449"/>
    </source>
</evidence>
<keyword evidence="20" id="KW-1185">Reference proteome</keyword>
<feature type="transmembrane region" description="Helical" evidence="14">
    <location>
        <begin position="428"/>
        <end position="452"/>
    </location>
</feature>
<feature type="transmembrane region" description="Helical" evidence="14">
    <location>
        <begin position="656"/>
        <end position="673"/>
    </location>
</feature>
<evidence type="ECO:0000256" key="2">
    <source>
        <dbReference type="ARBA" id="ARBA00008483"/>
    </source>
</evidence>
<feature type="transmembrane region" description="Helical" evidence="14">
    <location>
        <begin position="374"/>
        <end position="396"/>
    </location>
</feature>
<dbReference type="Pfam" id="PF00662">
    <property type="entry name" value="Proton_antipo_N"/>
    <property type="match status" value="1"/>
</dbReference>
<dbReference type="GO" id="GO:0005886">
    <property type="term" value="C:plasma membrane"/>
    <property type="evidence" value="ECO:0007669"/>
    <property type="project" value="UniProtKB-SubCell"/>
</dbReference>
<comment type="similarity">
    <text evidence="2">Belongs to the CPA3 antiporters (TC 2.A.63) subunit A family.</text>
</comment>
<feature type="transmembrane region" description="Helical" evidence="14">
    <location>
        <begin position="338"/>
        <end position="362"/>
    </location>
</feature>
<dbReference type="NCBIfam" id="NF009285">
    <property type="entry name" value="PRK12645.1"/>
    <property type="match status" value="1"/>
</dbReference>
<dbReference type="Pfam" id="PF00361">
    <property type="entry name" value="Proton_antipo_M"/>
    <property type="match status" value="1"/>
</dbReference>
<feature type="transmembrane region" description="Helical" evidence="14">
    <location>
        <begin position="208"/>
        <end position="233"/>
    </location>
</feature>
<dbReference type="InterPro" id="IPR001750">
    <property type="entry name" value="ND/Mrp_TM"/>
</dbReference>
<sequence>MSLLHWAILAPFIMAIFVPFLRKKAASIHTGWFVLILPVVLFGTFLQYLPVTTNNDSVMQTASWIPSLGINFTVYMDGLSLLFALLISGIGSLVVLYSIYYLSKTKESLHHFYVYLLMFMGSMLGVVLSDNVIMLYMFWEFTSISSFLLIAYWYDRERSRYGALKSMLITVFGGLMMLGGFLVLSIMGNTFSIRELAAQATELNEHPLFLLAMILVLLGAFTKSAQFPFYIWLPDAMEAPTPVSAYLHSATMVKAGIYLVARFSPIFAFSGYWFWIVGTVGLFTMVWASFNAVKQTDLKGILAFSTVSQLGLIMSLLGIGAASLHFDSLDDNLFTTAVIAAIFHLINHATFKGSLFMVVGIIDHETGTRDIRKLGGLMSFMPITFTLSVIGAFSMAGLPPFNGFLSKEMFFLSMVQLMELNLFNIDTWAVLFPVLAWVGSVFTFIYSMIIVFKVFTGKFQPEKLEKKPHEAPVGMLISPIILALLVVVFGLFPNLLSYSLIQPAAAAIVPSIIPPGEQLYVNIYFWHGINAELLMTIGVVAVGILLYKFMPKWVRVYEYFPGKITLNQFYNAGLYAAERGSNAITNAYMTGFIRTYLVYIFAFFIAALGFTMWAKDAFRYDASAVAPIGLYEGCLIIVLLAATLTILMAKSRLTSIISLGAVGYTVSLFFVIFRAPDLALTQLVIETVSTALFLLCFYHLPKLSRHAEKRRFQAGNAIIAAGVGIIVTLLGISAHSSKFFASINEYYIENTYEKAGGENMVNVILVDFRGFDTLFEIAVLSVAALGIYGLIKLRLEKGGETNENK</sequence>
<evidence type="ECO:0000259" key="17">
    <source>
        <dbReference type="Pfam" id="PF13244"/>
    </source>
</evidence>
<dbReference type="InterPro" id="IPR025383">
    <property type="entry name" value="MrpA_C/MbhD"/>
</dbReference>
<accession>A0A1E7DTU3</accession>
<dbReference type="Pfam" id="PF20501">
    <property type="entry name" value="MbhE"/>
    <property type="match status" value="1"/>
</dbReference>
<dbReference type="InterPro" id="IPR050616">
    <property type="entry name" value="CPA3_Na-H_Antiporter_A"/>
</dbReference>
<protein>
    <submittedName>
        <fullName evidence="19">Na+/H+ antiporter subunit A</fullName>
    </submittedName>
</protein>
<evidence type="ECO:0000256" key="1">
    <source>
        <dbReference type="ARBA" id="ARBA00004651"/>
    </source>
</evidence>
<dbReference type="PRINTS" id="PR01435">
    <property type="entry name" value="NPOXDRDTASE5"/>
</dbReference>
<evidence type="ECO:0000256" key="8">
    <source>
        <dbReference type="ARBA" id="ARBA00022989"/>
    </source>
</evidence>
<dbReference type="Proteomes" id="UP000095658">
    <property type="component" value="Unassembled WGS sequence"/>
</dbReference>
<evidence type="ECO:0000256" key="5">
    <source>
        <dbReference type="ARBA" id="ARBA00022475"/>
    </source>
</evidence>
<dbReference type="STRING" id="1714016.BA724_00115"/>
<feature type="transmembrane region" description="Helical" evidence="14">
    <location>
        <begin position="712"/>
        <end position="732"/>
    </location>
</feature>
<dbReference type="OrthoDB" id="9807568at2"/>
<feature type="transmembrane region" description="Helical" evidence="14">
    <location>
        <begin position="166"/>
        <end position="188"/>
    </location>
</feature>
<evidence type="ECO:0000256" key="12">
    <source>
        <dbReference type="ARBA" id="ARBA00023201"/>
    </source>
</evidence>
<keyword evidence="6 13" id="KW-0812">Transmembrane</keyword>
<feature type="domain" description="NADH-Ubiquinone oxidoreductase (complex I) chain 5 N-terminal" evidence="16">
    <location>
        <begin position="65"/>
        <end position="113"/>
    </location>
</feature>
<feature type="domain" description="MrpA C-terminal/MbhD" evidence="17">
    <location>
        <begin position="638"/>
        <end position="702"/>
    </location>
</feature>
<dbReference type="PANTHER" id="PTHR43373:SF1">
    <property type="entry name" value="NA(+)_H(+) ANTIPORTER SUBUNIT A"/>
    <property type="match status" value="1"/>
</dbReference>
<comment type="subcellular location">
    <subcellularLocation>
        <location evidence="1">Cell membrane</location>
        <topology evidence="1">Multi-pass membrane protein</topology>
    </subcellularLocation>
    <subcellularLocation>
        <location evidence="13">Membrane</location>
        <topology evidence="13">Multi-pass membrane protein</topology>
    </subcellularLocation>
</comment>
<evidence type="ECO:0000259" key="16">
    <source>
        <dbReference type="Pfam" id="PF00662"/>
    </source>
</evidence>
<keyword evidence="9" id="KW-0915">Sodium</keyword>
<feature type="transmembrane region" description="Helical" evidence="14">
    <location>
        <begin position="302"/>
        <end position="326"/>
    </location>
</feature>
<feature type="transmembrane region" description="Helical" evidence="14">
    <location>
        <begin position="245"/>
        <end position="266"/>
    </location>
</feature>
<keyword evidence="12" id="KW-0739">Sodium transport</keyword>
<keyword evidence="11 14" id="KW-0472">Membrane</keyword>
<evidence type="ECO:0000256" key="6">
    <source>
        <dbReference type="ARBA" id="ARBA00022692"/>
    </source>
</evidence>
<evidence type="ECO:0000256" key="7">
    <source>
        <dbReference type="ARBA" id="ARBA00022781"/>
    </source>
</evidence>
<keyword evidence="8 14" id="KW-1133">Transmembrane helix</keyword>
<evidence type="ECO:0000256" key="10">
    <source>
        <dbReference type="ARBA" id="ARBA00023065"/>
    </source>
</evidence>
<gene>
    <name evidence="19" type="ORF">BA724_00115</name>
</gene>
<feature type="transmembrane region" description="Helical" evidence="14">
    <location>
        <begin position="679"/>
        <end position="700"/>
    </location>
</feature>
<evidence type="ECO:0000259" key="18">
    <source>
        <dbReference type="Pfam" id="PF20501"/>
    </source>
</evidence>
<dbReference type="GO" id="GO:0006814">
    <property type="term" value="P:sodium ion transport"/>
    <property type="evidence" value="ECO:0007669"/>
    <property type="project" value="UniProtKB-KW"/>
</dbReference>
<evidence type="ECO:0000256" key="14">
    <source>
        <dbReference type="SAM" id="Phobius"/>
    </source>
</evidence>
<dbReference type="RefSeq" id="WP_069936668.1">
    <property type="nucleotide sequence ID" value="NZ_MAMP01000001.1"/>
</dbReference>
<evidence type="ECO:0000256" key="3">
    <source>
        <dbReference type="ARBA" id="ARBA00022448"/>
    </source>
</evidence>
<feature type="transmembrane region" description="Helical" evidence="14">
    <location>
        <begin position="596"/>
        <end position="614"/>
    </location>
</feature>
<dbReference type="GO" id="GO:0015297">
    <property type="term" value="F:antiporter activity"/>
    <property type="evidence" value="ECO:0007669"/>
    <property type="project" value="UniProtKB-KW"/>
</dbReference>
<evidence type="ECO:0000313" key="19">
    <source>
        <dbReference type="EMBL" id="OES46502.1"/>
    </source>
</evidence>
<keyword evidence="7" id="KW-0375">Hydrogen ion transport</keyword>
<evidence type="ECO:0000256" key="13">
    <source>
        <dbReference type="RuleBase" id="RU000320"/>
    </source>
</evidence>
<dbReference type="PRINTS" id="PR01434">
    <property type="entry name" value="NADHDHGNASE5"/>
</dbReference>
<feature type="transmembrane region" description="Helical" evidence="14">
    <location>
        <begin position="473"/>
        <end position="492"/>
    </location>
</feature>
<feature type="transmembrane region" description="Helical" evidence="14">
    <location>
        <begin position="773"/>
        <end position="791"/>
    </location>
</feature>
<dbReference type="NCBIfam" id="TIGR00940">
    <property type="entry name" value="2a6301s01"/>
    <property type="match status" value="1"/>
</dbReference>